<dbReference type="AlphaFoldDB" id="A0A015VWS3"/>
<dbReference type="EMBL" id="JGDB01000169">
    <property type="protein sequence ID" value="EXY90458.1"/>
    <property type="molecule type" value="Genomic_DNA"/>
</dbReference>
<gene>
    <name evidence="2" type="ORF">M125_2843</name>
    <name evidence="1" type="ORF">M125_2847</name>
</gene>
<proteinExistence type="predicted"/>
<protein>
    <submittedName>
        <fullName evidence="1">Uncharacterized protein</fullName>
    </submittedName>
</protein>
<name>A0A015VWS3_BACFG</name>
<comment type="caution">
    <text evidence="1">The sequence shown here is derived from an EMBL/GenBank/DDBJ whole genome shotgun (WGS) entry which is preliminary data.</text>
</comment>
<dbReference type="EMBL" id="JGDB01000170">
    <property type="protein sequence ID" value="EXY90453.1"/>
    <property type="molecule type" value="Genomic_DNA"/>
</dbReference>
<dbReference type="PATRIC" id="fig|1339316.3.peg.2719"/>
<dbReference type="Proteomes" id="UP000020773">
    <property type="component" value="Unassembled WGS sequence"/>
</dbReference>
<organism evidence="1 3">
    <name type="scientific">Bacteroides fragilis str. 3998T(B)3</name>
    <dbReference type="NCBI Taxonomy" id="1339316"/>
    <lineage>
        <taxon>Bacteria</taxon>
        <taxon>Pseudomonadati</taxon>
        <taxon>Bacteroidota</taxon>
        <taxon>Bacteroidia</taxon>
        <taxon>Bacteroidales</taxon>
        <taxon>Bacteroidaceae</taxon>
        <taxon>Bacteroides</taxon>
    </lineage>
</organism>
<evidence type="ECO:0000313" key="2">
    <source>
        <dbReference type="EMBL" id="EXY90458.1"/>
    </source>
</evidence>
<reference evidence="1 3" key="1">
    <citation type="submission" date="2014-02" db="EMBL/GenBank/DDBJ databases">
        <authorList>
            <person name="Sears C."/>
            <person name="Carroll K."/>
            <person name="Sack B.R."/>
            <person name="Qadri F."/>
            <person name="Myers L.L."/>
            <person name="Chung G.-T."/>
            <person name="Escheverria P."/>
            <person name="Fraser C.M."/>
            <person name="Sadzewicz L."/>
            <person name="Shefchek K.A."/>
            <person name="Tallon L."/>
            <person name="Das S.P."/>
            <person name="Daugherty S."/>
            <person name="Mongodin E.F."/>
        </authorList>
    </citation>
    <scope>NUCLEOTIDE SEQUENCE [LARGE SCALE GENOMIC DNA]</scope>
    <source>
        <strain evidence="1">3998T</strain>
        <strain evidence="3">3998T(B)3</strain>
    </source>
</reference>
<evidence type="ECO:0000313" key="1">
    <source>
        <dbReference type="EMBL" id="EXY90453.1"/>
    </source>
</evidence>
<evidence type="ECO:0000313" key="3">
    <source>
        <dbReference type="Proteomes" id="UP000020773"/>
    </source>
</evidence>
<sequence length="46" mass="5489">MTDPGRAGHRAYMSSAMEMEAKVKEVETGYLERRKHFAFMRYYDKI</sequence>
<accession>A0A015VWS3</accession>